<sequence>MALTFNFFNEERFYDIVDETTIFEALQELEHEQCEFLILECSNPREMSDNSFIQTAKEENGFIVETRFDYAEDIFDQFQLLVADRQDVAKLFVQYLNGSLPDVKQWKNISGHLKIYLDTVEDNVTRTQSHPQFLAHFNQDFYFDISLEEAPFGSDTGNDALAHFSEYIRKDGEIDRLILNDFPRRIVEDMWGMNYLNPVDTAELNDALYLSAQTTVAIAFGMAKVYGDMTSELHQAALSALHKLNNFHEKDHALYQQMIADLTAFEFVVEEE</sequence>
<evidence type="ECO:0000313" key="2">
    <source>
        <dbReference type="Proteomes" id="UP000198948"/>
    </source>
</evidence>
<dbReference type="EMBL" id="FOHA01000003">
    <property type="protein sequence ID" value="SER69015.1"/>
    <property type="molecule type" value="Genomic_DNA"/>
</dbReference>
<dbReference type="RefSeq" id="WP_092650601.1">
    <property type="nucleotide sequence ID" value="NZ_FOHA01000003.1"/>
</dbReference>
<dbReference type="OrthoDB" id="6200718at2"/>
<name>A0A1H9R900_9LACT</name>
<keyword evidence="2" id="KW-1185">Reference proteome</keyword>
<protein>
    <submittedName>
        <fullName evidence="1">Uncharacterized conserved protein YfeS, contains WGR domain</fullName>
    </submittedName>
</protein>
<organism evidence="1 2">
    <name type="scientific">Isobaculum melis</name>
    <dbReference type="NCBI Taxonomy" id="142588"/>
    <lineage>
        <taxon>Bacteria</taxon>
        <taxon>Bacillati</taxon>
        <taxon>Bacillota</taxon>
        <taxon>Bacilli</taxon>
        <taxon>Lactobacillales</taxon>
        <taxon>Carnobacteriaceae</taxon>
        <taxon>Isobaculum</taxon>
    </lineage>
</organism>
<dbReference type="STRING" id="142588.SAMN04488559_103126"/>
<reference evidence="1 2" key="1">
    <citation type="submission" date="2016-10" db="EMBL/GenBank/DDBJ databases">
        <authorList>
            <person name="de Groot N.N."/>
        </authorList>
    </citation>
    <scope>NUCLEOTIDE SEQUENCE [LARGE SCALE GENOMIC DNA]</scope>
    <source>
        <strain evidence="1 2">DSM 13760</strain>
    </source>
</reference>
<accession>A0A1H9R900</accession>
<proteinExistence type="predicted"/>
<evidence type="ECO:0000313" key="1">
    <source>
        <dbReference type="EMBL" id="SER69015.1"/>
    </source>
</evidence>
<dbReference type="Proteomes" id="UP000198948">
    <property type="component" value="Unassembled WGS sequence"/>
</dbReference>
<dbReference type="AlphaFoldDB" id="A0A1H9R900"/>
<gene>
    <name evidence="1" type="ORF">SAMN04488559_103126</name>
</gene>